<dbReference type="InterPro" id="IPR039599">
    <property type="entry name" value="RBM48"/>
</dbReference>
<dbReference type="GO" id="GO:0005654">
    <property type="term" value="C:nucleoplasm"/>
    <property type="evidence" value="ECO:0007669"/>
    <property type="project" value="TreeGrafter"/>
</dbReference>
<name>A0A9N9WGD2_9NEOP</name>
<protein>
    <recommendedName>
        <fullName evidence="2">RNA-binding protein 48</fullName>
    </recommendedName>
</protein>
<accession>A0A9N9WGD2</accession>
<dbReference type="OrthoDB" id="78358at2759"/>
<evidence type="ECO:0000256" key="3">
    <source>
        <dbReference type="ARBA" id="ARBA00022664"/>
    </source>
</evidence>
<keyword evidence="3" id="KW-0507">mRNA processing</keyword>
<evidence type="ECO:0000256" key="6">
    <source>
        <dbReference type="ARBA" id="ARBA00023187"/>
    </source>
</evidence>
<evidence type="ECO:0000313" key="9">
    <source>
        <dbReference type="Proteomes" id="UP001153714"/>
    </source>
</evidence>
<comment type="function">
    <text evidence="7">As a component of the minor spliceosome, involved in the splicing of U12-type introns in pre-mRNAs.</text>
</comment>
<evidence type="ECO:0000256" key="1">
    <source>
        <dbReference type="ARBA" id="ARBA00006938"/>
    </source>
</evidence>
<dbReference type="EMBL" id="OU893354">
    <property type="protein sequence ID" value="CAG9790691.1"/>
    <property type="molecule type" value="Genomic_DNA"/>
</dbReference>
<dbReference type="GO" id="GO:0005681">
    <property type="term" value="C:spliceosomal complex"/>
    <property type="evidence" value="ECO:0007669"/>
    <property type="project" value="UniProtKB-KW"/>
</dbReference>
<dbReference type="GO" id="GO:0003723">
    <property type="term" value="F:RNA binding"/>
    <property type="evidence" value="ECO:0007669"/>
    <property type="project" value="UniProtKB-KW"/>
</dbReference>
<evidence type="ECO:0000313" key="8">
    <source>
        <dbReference type="EMBL" id="CAG9790691.1"/>
    </source>
</evidence>
<dbReference type="AlphaFoldDB" id="A0A9N9WGD2"/>
<dbReference type="PANTHER" id="PTHR20957:SF0">
    <property type="entry name" value="RNA-BINDING PROTEIN 48"/>
    <property type="match status" value="1"/>
</dbReference>
<organism evidence="8 9">
    <name type="scientific">Diatraea saccharalis</name>
    <name type="common">sugarcane borer</name>
    <dbReference type="NCBI Taxonomy" id="40085"/>
    <lineage>
        <taxon>Eukaryota</taxon>
        <taxon>Metazoa</taxon>
        <taxon>Ecdysozoa</taxon>
        <taxon>Arthropoda</taxon>
        <taxon>Hexapoda</taxon>
        <taxon>Insecta</taxon>
        <taxon>Pterygota</taxon>
        <taxon>Neoptera</taxon>
        <taxon>Endopterygota</taxon>
        <taxon>Lepidoptera</taxon>
        <taxon>Glossata</taxon>
        <taxon>Ditrysia</taxon>
        <taxon>Pyraloidea</taxon>
        <taxon>Crambidae</taxon>
        <taxon>Crambinae</taxon>
        <taxon>Diatraea</taxon>
    </lineage>
</organism>
<evidence type="ECO:0000256" key="7">
    <source>
        <dbReference type="ARBA" id="ARBA00035004"/>
    </source>
</evidence>
<comment type="similarity">
    <text evidence="1">Belongs to the RBM48 family.</text>
</comment>
<gene>
    <name evidence="8" type="ORF">DIATSA_LOCUS8353</name>
</gene>
<proteinExistence type="inferred from homology"/>
<dbReference type="PANTHER" id="PTHR20957">
    <property type="entry name" value="RNA-BINDING PROTEIN 48"/>
    <property type="match status" value="1"/>
</dbReference>
<keyword evidence="5" id="KW-0694">RNA-binding</keyword>
<evidence type="ECO:0000256" key="2">
    <source>
        <dbReference type="ARBA" id="ARBA00015189"/>
    </source>
</evidence>
<dbReference type="InterPro" id="IPR034264">
    <property type="entry name" value="RBM48_RRM"/>
</dbReference>
<evidence type="ECO:0000256" key="5">
    <source>
        <dbReference type="ARBA" id="ARBA00022884"/>
    </source>
</evidence>
<evidence type="ECO:0000256" key="4">
    <source>
        <dbReference type="ARBA" id="ARBA00022728"/>
    </source>
</evidence>
<dbReference type="GO" id="GO:0006397">
    <property type="term" value="P:mRNA processing"/>
    <property type="evidence" value="ECO:0007669"/>
    <property type="project" value="UniProtKB-KW"/>
</dbReference>
<sequence length="301" mass="35130">MFILECFRVSISFILFYSLFECLRNVFLIEGTQKLNELIKFYVFNFQVYTVNDESNHLLIFGVPSLNLRQEAKTMFLKFGKLLQFSITKEHAAEDFTETYHAVYEKIQSARLAKKFTDTKNFYGGCLHVCYAPEFETVDETRNKLLQRRQDVHFRLRNLQKQNDAEKIENQTTAVQENSVTETNVKLNMGEINNILINNEVKRKRKTESSVTIQKKFKPCFVQNDVKSTNSMNTTKITMDSKSESSPSFISKNIEIVDCTSTNIETITNINESLNYKNFGNEIVRKIPQKPVNRIKFRINN</sequence>
<dbReference type="InterPro" id="IPR035979">
    <property type="entry name" value="RBD_domain_sf"/>
</dbReference>
<dbReference type="SUPFAM" id="SSF54928">
    <property type="entry name" value="RNA-binding domain, RBD"/>
    <property type="match status" value="1"/>
</dbReference>
<dbReference type="GO" id="GO:0008380">
    <property type="term" value="P:RNA splicing"/>
    <property type="evidence" value="ECO:0007669"/>
    <property type="project" value="UniProtKB-KW"/>
</dbReference>
<reference evidence="8" key="1">
    <citation type="submission" date="2021-12" db="EMBL/GenBank/DDBJ databases">
        <authorList>
            <person name="King R."/>
        </authorList>
    </citation>
    <scope>NUCLEOTIDE SEQUENCE</scope>
</reference>
<reference evidence="8" key="2">
    <citation type="submission" date="2022-10" db="EMBL/GenBank/DDBJ databases">
        <authorList>
            <consortium name="ENA_rothamsted_submissions"/>
            <consortium name="culmorum"/>
            <person name="King R."/>
        </authorList>
    </citation>
    <scope>NUCLEOTIDE SEQUENCE</scope>
</reference>
<keyword evidence="4" id="KW-0747">Spliceosome</keyword>
<dbReference type="Proteomes" id="UP001153714">
    <property type="component" value="Chromosome 23"/>
</dbReference>
<keyword evidence="9" id="KW-1185">Reference proteome</keyword>
<keyword evidence="6" id="KW-0508">mRNA splicing</keyword>
<dbReference type="CDD" id="cd12442">
    <property type="entry name" value="RRM_RBM48"/>
    <property type="match status" value="1"/>
</dbReference>